<gene>
    <name evidence="2" type="ORF">EJ08DRAFT_683890</name>
</gene>
<evidence type="ECO:0000313" key="2">
    <source>
        <dbReference type="EMBL" id="KAF2418392.1"/>
    </source>
</evidence>
<reference evidence="2" key="1">
    <citation type="journal article" date="2020" name="Stud. Mycol.">
        <title>101 Dothideomycetes genomes: a test case for predicting lifestyles and emergence of pathogens.</title>
        <authorList>
            <person name="Haridas S."/>
            <person name="Albert R."/>
            <person name="Binder M."/>
            <person name="Bloem J."/>
            <person name="Labutti K."/>
            <person name="Salamov A."/>
            <person name="Andreopoulos B."/>
            <person name="Baker S."/>
            <person name="Barry K."/>
            <person name="Bills G."/>
            <person name="Bluhm B."/>
            <person name="Cannon C."/>
            <person name="Castanera R."/>
            <person name="Culley D."/>
            <person name="Daum C."/>
            <person name="Ezra D."/>
            <person name="Gonzalez J."/>
            <person name="Henrissat B."/>
            <person name="Kuo A."/>
            <person name="Liang C."/>
            <person name="Lipzen A."/>
            <person name="Lutzoni F."/>
            <person name="Magnuson J."/>
            <person name="Mondo S."/>
            <person name="Nolan M."/>
            <person name="Ohm R."/>
            <person name="Pangilinan J."/>
            <person name="Park H.-J."/>
            <person name="Ramirez L."/>
            <person name="Alfaro M."/>
            <person name="Sun H."/>
            <person name="Tritt A."/>
            <person name="Yoshinaga Y."/>
            <person name="Zwiers L.-H."/>
            <person name="Turgeon B."/>
            <person name="Goodwin S."/>
            <person name="Spatafora J."/>
            <person name="Crous P."/>
            <person name="Grigoriev I."/>
        </authorList>
    </citation>
    <scope>NUCLEOTIDE SEQUENCE</scope>
    <source>
        <strain evidence="2">CBS 130266</strain>
    </source>
</reference>
<dbReference type="EMBL" id="MU007129">
    <property type="protein sequence ID" value="KAF2418392.1"/>
    <property type="molecule type" value="Genomic_DNA"/>
</dbReference>
<name>A0A9P4TSI1_9PEZI</name>
<keyword evidence="1" id="KW-0732">Signal</keyword>
<proteinExistence type="predicted"/>
<accession>A0A9P4TSI1</accession>
<dbReference type="Proteomes" id="UP000800235">
    <property type="component" value="Unassembled WGS sequence"/>
</dbReference>
<evidence type="ECO:0000256" key="1">
    <source>
        <dbReference type="SAM" id="SignalP"/>
    </source>
</evidence>
<organism evidence="2 3">
    <name type="scientific">Tothia fuscella</name>
    <dbReference type="NCBI Taxonomy" id="1048955"/>
    <lineage>
        <taxon>Eukaryota</taxon>
        <taxon>Fungi</taxon>
        <taxon>Dikarya</taxon>
        <taxon>Ascomycota</taxon>
        <taxon>Pezizomycotina</taxon>
        <taxon>Dothideomycetes</taxon>
        <taxon>Pleosporomycetidae</taxon>
        <taxon>Venturiales</taxon>
        <taxon>Cylindrosympodiaceae</taxon>
        <taxon>Tothia</taxon>
    </lineage>
</organism>
<protein>
    <submittedName>
        <fullName evidence="2">Uncharacterized protein</fullName>
    </submittedName>
</protein>
<keyword evidence="3" id="KW-1185">Reference proteome</keyword>
<dbReference type="AlphaFoldDB" id="A0A9P4TSI1"/>
<feature type="chain" id="PRO_5040222590" evidence="1">
    <location>
        <begin position="24"/>
        <end position="134"/>
    </location>
</feature>
<evidence type="ECO:0000313" key="3">
    <source>
        <dbReference type="Proteomes" id="UP000800235"/>
    </source>
</evidence>
<comment type="caution">
    <text evidence="2">The sequence shown here is derived from an EMBL/GenBank/DDBJ whole genome shotgun (WGS) entry which is preliminary data.</text>
</comment>
<feature type="signal peptide" evidence="1">
    <location>
        <begin position="1"/>
        <end position="23"/>
    </location>
</feature>
<sequence length="134" mass="14615">MKFTLSLIAAAGTLFSTFAAASAFTTAVAPLHTSIKKIAMPLGKRQSCQDSCLLDVKSCAYSWGLHRFCNDKYDGCWTQSCSHKGFSDCANCPEFSCEGHVKTDDEVAADIEAHKGCTFTDDFATEMYKISQVE</sequence>